<keyword evidence="8" id="KW-0931">ER-Golgi transport</keyword>
<evidence type="ECO:0000256" key="9">
    <source>
        <dbReference type="ARBA" id="ARBA00022927"/>
    </source>
</evidence>
<evidence type="ECO:0000313" key="15">
    <source>
        <dbReference type="EMBL" id="OAY44867.1"/>
    </source>
</evidence>
<evidence type="ECO:0000256" key="4">
    <source>
        <dbReference type="ARBA" id="ARBA00022448"/>
    </source>
</evidence>
<dbReference type="Gene3D" id="2.130.10.10">
    <property type="entry name" value="YVTN repeat-like/Quinoprotein amine dehydrogenase"/>
    <property type="match status" value="1"/>
</dbReference>
<dbReference type="Pfam" id="PF12931">
    <property type="entry name" value="TPR_Sec16"/>
    <property type="match status" value="1"/>
</dbReference>
<dbReference type="InterPro" id="IPR024298">
    <property type="entry name" value="Sec16_Sec23-bd"/>
</dbReference>
<dbReference type="Proteomes" id="UP000091857">
    <property type="component" value="Chromosome 7"/>
</dbReference>
<keyword evidence="9" id="KW-0653">Protein transport</keyword>
<dbReference type="GO" id="GO:0070971">
    <property type="term" value="C:endoplasmic reticulum exit site"/>
    <property type="evidence" value="ECO:0000318"/>
    <property type="project" value="GO_Central"/>
</dbReference>
<dbReference type="Gene3D" id="1.25.40.1030">
    <property type="match status" value="1"/>
</dbReference>
<sequence>MACIKSVNRSASVALAPDAPYIAAGTMAGAVDLSFSSFASLEIFKLDFQSDDRDLPLVGEFQSSERFNRLAWGRNGSGSDQYSLGLIAGGLVDGGIDIWNPLNLIRSESSESALVGHLSNHKGPVRGLEFNTFTPNLLASGADDGEICIWDLAAPSEPSHFPPLKGSGAAAQGEISYVSWNSKVQHILASTSLNGITVVWDLKKQKPVISVEDSVRRRCSVLQWHPDVATQLIIASDEDSSPALRLWDMRNTMTPVKEFVGHTKGVIAMSWCPSDSSYLLTCAKDNRTICWNTITGEIVRELPPGANWNFDIHWYPKIPGVISASSFDGKIGIYNIEGCSQYSTGESDFGAVTLRAPKWYKRPAGVSFCFGGKLVSFHPKSSAAGASEVLLHNLVTEHSLVSRSSEFESAIQNGEKSSLKALCEKKSQESESEDDRETWGFLKVMFEEDGTARTKMLAHLGFSVPVEEKEDLHNDISQQIDSIRLDDTATDKVGFGSVKEATDFPVDDGEDFFNNLPSPKIGTPKFTSTDGIGAGNSAPYPEEIKHEPDVLEESADPSFDDSVQHALVVGDYKGAVALCIAANKIADALVIAHVGGTSLWENTRDQYLKMSRSPYLKIVSAMVNNDLMRLVNTRPLKYWKETLALLCTFAQNEEWSLLCNSLASKLMAVGNTLAATLCFICAGNIDKTVEIWSRHLTTECKGKSYVELLQDLMEKTIVLALASGQKRFSASLCKLVEKYAEILASQGLLTTAMEYLKLLGSEELSPELMILRDRIALSTEPDKNDKTSAFENSQQQRGLPYAEQSVFGASDPSQHYYSEAAPSQVHQSVPSSPYSENYQQTLGPSYGRGYGAPTPYQPAAQAATYQPALQPGMFIPSQAPQVPQPSFAPPHAAAQQAVKTFVPSNNVPILRNAEQYQQPSLGSQLYAGTANATYHPVQPPAGSQGPITSQVGPMPGHKIPQVMAPTSTPMGFRPVTNSGVVQRPGMSSMQPPSPTQSAAVQPAVAPPAPPPTVQTVDTSNVPAHHKPVITTLTRLFNETSEALGGSRANPARKREIEDNSRKFGALFAKLNSGDISKNASDKLVQLCQALDKNDFSTALQIQVLLTTSEWDECNFWLATLKRMIKTRQGVGARSS</sequence>
<evidence type="ECO:0000256" key="12">
    <source>
        <dbReference type="PROSITE-ProRule" id="PRU00221"/>
    </source>
</evidence>
<dbReference type="OrthoDB" id="542917at2759"/>
<evidence type="ECO:0000313" key="16">
    <source>
        <dbReference type="Proteomes" id="UP000091857"/>
    </source>
</evidence>
<evidence type="ECO:0000256" key="1">
    <source>
        <dbReference type="ARBA" id="ARBA00004240"/>
    </source>
</evidence>
<dbReference type="PANTHER" id="PTHR13923">
    <property type="entry name" value="SEC31-RELATED PROTEIN"/>
    <property type="match status" value="1"/>
</dbReference>
<evidence type="ECO:0000256" key="6">
    <source>
        <dbReference type="ARBA" id="ARBA00022737"/>
    </source>
</evidence>
<evidence type="ECO:0000256" key="8">
    <source>
        <dbReference type="ARBA" id="ARBA00022892"/>
    </source>
</evidence>
<dbReference type="SMART" id="SM00320">
    <property type="entry name" value="WD40"/>
    <property type="match status" value="6"/>
</dbReference>
<organism evidence="15 16">
    <name type="scientific">Manihot esculenta</name>
    <name type="common">Cassava</name>
    <name type="synonym">Jatropha manihot</name>
    <dbReference type="NCBI Taxonomy" id="3983"/>
    <lineage>
        <taxon>Eukaryota</taxon>
        <taxon>Viridiplantae</taxon>
        <taxon>Streptophyta</taxon>
        <taxon>Embryophyta</taxon>
        <taxon>Tracheophyta</taxon>
        <taxon>Spermatophyta</taxon>
        <taxon>Magnoliopsida</taxon>
        <taxon>eudicotyledons</taxon>
        <taxon>Gunneridae</taxon>
        <taxon>Pentapetalae</taxon>
        <taxon>rosids</taxon>
        <taxon>fabids</taxon>
        <taxon>Malpighiales</taxon>
        <taxon>Euphorbiaceae</taxon>
        <taxon>Crotonoideae</taxon>
        <taxon>Manihoteae</taxon>
        <taxon>Manihot</taxon>
    </lineage>
</organism>
<dbReference type="GO" id="GO:0005198">
    <property type="term" value="F:structural molecule activity"/>
    <property type="evidence" value="ECO:0000318"/>
    <property type="project" value="GO_Central"/>
</dbReference>
<feature type="repeat" description="WD" evidence="12">
    <location>
        <begin position="259"/>
        <end position="301"/>
    </location>
</feature>
<feature type="region of interest" description="Disordered" evidence="13">
    <location>
        <begin position="981"/>
        <end position="1019"/>
    </location>
</feature>
<accession>A0A2C9VHJ6</accession>
<keyword evidence="16" id="KW-1185">Reference proteome</keyword>
<keyword evidence="7" id="KW-0256">Endoplasmic reticulum</keyword>
<dbReference type="STRING" id="3983.A0A2C9VHJ6"/>
<evidence type="ECO:0000256" key="13">
    <source>
        <dbReference type="SAM" id="MobiDB-lite"/>
    </source>
</evidence>
<evidence type="ECO:0000256" key="11">
    <source>
        <dbReference type="ARBA" id="ARBA00060100"/>
    </source>
</evidence>
<feature type="compositionally biased region" description="Low complexity" evidence="13">
    <location>
        <begin position="984"/>
        <end position="1003"/>
    </location>
</feature>
<dbReference type="GO" id="GO:0030127">
    <property type="term" value="C:COPII vesicle coat"/>
    <property type="evidence" value="ECO:0000318"/>
    <property type="project" value="GO_Central"/>
</dbReference>
<dbReference type="GO" id="GO:0090110">
    <property type="term" value="P:COPII-coated vesicle cargo loading"/>
    <property type="evidence" value="ECO:0000318"/>
    <property type="project" value="GO_Central"/>
</dbReference>
<keyword evidence="5 12" id="KW-0853">WD repeat</keyword>
<evidence type="ECO:0000256" key="3">
    <source>
        <dbReference type="ARBA" id="ARBA00009358"/>
    </source>
</evidence>
<dbReference type="PROSITE" id="PS50082">
    <property type="entry name" value="WD_REPEATS_2"/>
    <property type="match status" value="2"/>
</dbReference>
<comment type="similarity">
    <text evidence="3">Belongs to the WD repeat SEC31 family.</text>
</comment>
<dbReference type="EMBL" id="CM004393">
    <property type="protein sequence ID" value="OAY44867.1"/>
    <property type="molecule type" value="Genomic_DNA"/>
</dbReference>
<dbReference type="Gramene" id="Manes.07G011900.1.v8.1">
    <property type="protein sequence ID" value="Manes.07G011900.1.v8.1.CDS"/>
    <property type="gene ID" value="Manes.07G011900.v8.1"/>
</dbReference>
<dbReference type="SUPFAM" id="SSF50978">
    <property type="entry name" value="WD40 repeat-like"/>
    <property type="match status" value="1"/>
</dbReference>
<feature type="repeat" description="WD" evidence="12">
    <location>
        <begin position="118"/>
        <end position="152"/>
    </location>
</feature>
<comment type="function">
    <text evidence="11">Required for protein transport from the endoplasmic reticulum to the Golgi apparatus.</text>
</comment>
<dbReference type="GO" id="GO:0005794">
    <property type="term" value="C:Golgi apparatus"/>
    <property type="evidence" value="ECO:0007669"/>
    <property type="project" value="UniProtKB-SubCell"/>
</dbReference>
<keyword evidence="6" id="KW-0677">Repeat</keyword>
<dbReference type="Pfam" id="PF00400">
    <property type="entry name" value="WD40"/>
    <property type="match status" value="2"/>
</dbReference>
<evidence type="ECO:0000259" key="14">
    <source>
        <dbReference type="Pfam" id="PF12931"/>
    </source>
</evidence>
<evidence type="ECO:0000256" key="10">
    <source>
        <dbReference type="ARBA" id="ARBA00023034"/>
    </source>
</evidence>
<dbReference type="InterPro" id="IPR040251">
    <property type="entry name" value="SEC31-like"/>
</dbReference>
<dbReference type="PANTHER" id="PTHR13923:SF11">
    <property type="entry name" value="SECRETORY 31, ISOFORM D"/>
    <property type="match status" value="1"/>
</dbReference>
<dbReference type="FunFam" id="1.20.940.10:FF:000003">
    <property type="entry name" value="Protein transport protein SEC31 homolog B"/>
    <property type="match status" value="1"/>
</dbReference>
<proteinExistence type="inferred from homology"/>
<dbReference type="GO" id="GO:0015031">
    <property type="term" value="P:protein transport"/>
    <property type="evidence" value="ECO:0007669"/>
    <property type="project" value="UniProtKB-KW"/>
</dbReference>
<comment type="subcellular location">
    <subcellularLocation>
        <location evidence="1">Endoplasmic reticulum</location>
    </subcellularLocation>
    <subcellularLocation>
        <location evidence="2">Golgi apparatus</location>
    </subcellularLocation>
</comment>
<dbReference type="InterPro" id="IPR001680">
    <property type="entry name" value="WD40_rpt"/>
</dbReference>
<reference evidence="16" key="1">
    <citation type="journal article" date="2016" name="Nat. Biotechnol.">
        <title>Sequencing wild and cultivated cassava and related species reveals extensive interspecific hybridization and genetic diversity.</title>
        <authorList>
            <person name="Bredeson J.V."/>
            <person name="Lyons J.B."/>
            <person name="Prochnik S.E."/>
            <person name="Wu G.A."/>
            <person name="Ha C.M."/>
            <person name="Edsinger-Gonzales E."/>
            <person name="Grimwood J."/>
            <person name="Schmutz J."/>
            <person name="Rabbi I.Y."/>
            <person name="Egesi C."/>
            <person name="Nauluvula P."/>
            <person name="Lebot V."/>
            <person name="Ndunguru J."/>
            <person name="Mkamilo G."/>
            <person name="Bart R.S."/>
            <person name="Setter T.L."/>
            <person name="Gleadow R.M."/>
            <person name="Kulakow P."/>
            <person name="Ferguson M.E."/>
            <person name="Rounsley S."/>
            <person name="Rokhsar D.S."/>
        </authorList>
    </citation>
    <scope>NUCLEOTIDE SEQUENCE [LARGE SCALE GENOMIC DNA]</scope>
    <source>
        <strain evidence="16">cv. AM560-2</strain>
    </source>
</reference>
<dbReference type="FunFam" id="2.130.10.10:FF:000295">
    <property type="entry name" value="Protein transport protein SEC31 homolog B"/>
    <property type="match status" value="1"/>
</dbReference>
<protein>
    <recommendedName>
        <fullName evidence="14">Sec16 Sec23-binding domain-containing protein</fullName>
    </recommendedName>
</protein>
<evidence type="ECO:0000256" key="5">
    <source>
        <dbReference type="ARBA" id="ARBA00022574"/>
    </source>
</evidence>
<keyword evidence="4" id="KW-0813">Transport</keyword>
<name>A0A2C9VHJ6_MANES</name>
<evidence type="ECO:0000256" key="7">
    <source>
        <dbReference type="ARBA" id="ARBA00022824"/>
    </source>
</evidence>
<feature type="domain" description="Sec16 Sec23-binding" evidence="14">
    <location>
        <begin position="563"/>
        <end position="758"/>
    </location>
</feature>
<comment type="caution">
    <text evidence="15">The sequence shown here is derived from an EMBL/GenBank/DDBJ whole genome shotgun (WGS) entry which is preliminary data.</text>
</comment>
<dbReference type="PROSITE" id="PS00678">
    <property type="entry name" value="WD_REPEATS_1"/>
    <property type="match status" value="1"/>
</dbReference>
<dbReference type="FunFam" id="1.25.40.1030:FF:000004">
    <property type="entry name" value="Protein transport protein SEC31 homolog B"/>
    <property type="match status" value="1"/>
</dbReference>
<keyword evidence="10" id="KW-0333">Golgi apparatus</keyword>
<gene>
    <name evidence="15" type="ORF">MANES_07G011900v8</name>
</gene>
<dbReference type="InterPro" id="IPR036322">
    <property type="entry name" value="WD40_repeat_dom_sf"/>
</dbReference>
<dbReference type="PROSITE" id="PS50294">
    <property type="entry name" value="WD_REPEATS_REGION"/>
    <property type="match status" value="1"/>
</dbReference>
<dbReference type="Gene3D" id="1.20.940.10">
    <property type="entry name" value="Functional domain of the splicing factor Prp18"/>
    <property type="match status" value="1"/>
</dbReference>
<dbReference type="InterPro" id="IPR015943">
    <property type="entry name" value="WD40/YVTN_repeat-like_dom_sf"/>
</dbReference>
<evidence type="ECO:0000256" key="2">
    <source>
        <dbReference type="ARBA" id="ARBA00004555"/>
    </source>
</evidence>
<dbReference type="InterPro" id="IPR019775">
    <property type="entry name" value="WD40_repeat_CS"/>
</dbReference>
<dbReference type="AlphaFoldDB" id="A0A2C9VHJ6"/>
<dbReference type="GO" id="GO:0007029">
    <property type="term" value="P:endoplasmic reticulum organization"/>
    <property type="evidence" value="ECO:0000318"/>
    <property type="project" value="GO_Central"/>
</dbReference>